<dbReference type="Gene3D" id="3.10.20.310">
    <property type="entry name" value="membrane protein fhac"/>
    <property type="match status" value="1"/>
</dbReference>
<name>A0AAE3EMA2_9FLAO</name>
<organism evidence="2 3">
    <name type="scientific">Wocania arenilitoris</name>
    <dbReference type="NCBI Taxonomy" id="2044858"/>
    <lineage>
        <taxon>Bacteria</taxon>
        <taxon>Pseudomonadati</taxon>
        <taxon>Bacteroidota</taxon>
        <taxon>Flavobacteriia</taxon>
        <taxon>Flavobacteriales</taxon>
        <taxon>Flavobacteriaceae</taxon>
        <taxon>Wocania</taxon>
    </lineage>
</organism>
<comment type="caution">
    <text evidence="2">The sequence shown here is derived from an EMBL/GenBank/DDBJ whole genome shotgun (WGS) entry which is preliminary data.</text>
</comment>
<gene>
    <name evidence="2" type="ORF">L3X37_03900</name>
</gene>
<dbReference type="Gene3D" id="2.40.160.50">
    <property type="entry name" value="membrane protein fhac: a member of the omp85/tpsb transporter family"/>
    <property type="match status" value="1"/>
</dbReference>
<dbReference type="Proteomes" id="UP001199795">
    <property type="component" value="Unassembled WGS sequence"/>
</dbReference>
<evidence type="ECO:0000259" key="1">
    <source>
        <dbReference type="Pfam" id="PF07244"/>
    </source>
</evidence>
<dbReference type="GO" id="GO:0019867">
    <property type="term" value="C:outer membrane"/>
    <property type="evidence" value="ECO:0007669"/>
    <property type="project" value="InterPro"/>
</dbReference>
<sequence length="563" mass="64692">MKKTAFLVLIICILFSSKVFSQNLRLKIIGNNEVETKQIDSLNYLEVHNDYKSITSEVDSIQTLLYKTGYIENKMTGIIKKDDSTFAAKFHLKKKYKTIHIYYNSSIIDTPVLKLISEDVFDDYFSLPFSHVENSLNFINLKTSEKGNPFSKLKLSNIHIVENNLRADLIIDSNKQKRTIDNIIIKGYEKFPKSYLKHYLKIKENQAFNLNVIKEKTNLLNDLKFANQIKPPEVLFTKDSTTLYIYTEKAKSNSFDGFLGFGTNEETNKLEFDGFLNLNLTNNLNFGESFSLLYKSDENDQKTFRTNLTLPYLFKSPIGIDLGLQIFKKDSTFTIVNQSAKLHYQINSKHKIYSGITATTSNNLLSSSNLQNIADYNSNFFSFAYQYLKLQPNNLLFPVKSSVFLETSFGNREVTTTKEKQSLHSINAFKIINLNNKNSFYFSANGSHLISNTYLENELFRFGGINSIRGFEENSLFASLFGVLNTEYRYQLNNSIYIHSITDLAYFENKITNIKEKLFGYGFGFGILTKAGLFKFNYANGKIKNQAFKFSDSKIHLSLVANF</sequence>
<dbReference type="InterPro" id="IPR010827">
    <property type="entry name" value="BamA/TamA_POTRA"/>
</dbReference>
<dbReference type="Pfam" id="PF07244">
    <property type="entry name" value="POTRA"/>
    <property type="match status" value="1"/>
</dbReference>
<evidence type="ECO:0000313" key="2">
    <source>
        <dbReference type="EMBL" id="MCF7567507.1"/>
    </source>
</evidence>
<evidence type="ECO:0000313" key="3">
    <source>
        <dbReference type="Proteomes" id="UP001199795"/>
    </source>
</evidence>
<keyword evidence="3" id="KW-1185">Reference proteome</keyword>
<dbReference type="EMBL" id="JAKKDU010000004">
    <property type="protein sequence ID" value="MCF7567507.1"/>
    <property type="molecule type" value="Genomic_DNA"/>
</dbReference>
<dbReference type="AlphaFoldDB" id="A0AAE3EMA2"/>
<proteinExistence type="predicted"/>
<accession>A0AAE3EMA2</accession>
<dbReference type="RefSeq" id="WP_237238868.1">
    <property type="nucleotide sequence ID" value="NZ_JAKKDU010000004.1"/>
</dbReference>
<feature type="domain" description="POTRA" evidence="1">
    <location>
        <begin position="179"/>
        <end position="242"/>
    </location>
</feature>
<protein>
    <recommendedName>
        <fullName evidence="1">POTRA domain-containing protein</fullName>
    </recommendedName>
</protein>
<reference evidence="2" key="1">
    <citation type="submission" date="2022-01" db="EMBL/GenBank/DDBJ databases">
        <title>Draft genome sequence of Sabulilitoribacter arenilitoris KCTC 52401.</title>
        <authorList>
            <person name="Oh J.-S."/>
        </authorList>
    </citation>
    <scope>NUCLEOTIDE SEQUENCE</scope>
    <source>
        <strain evidence="2">HMF6543</strain>
    </source>
</reference>